<keyword evidence="2" id="KW-1185">Reference proteome</keyword>
<sequence>NESDKNSQIDYTDKFNKFDKIEYDKLITNNTIGQNVYNFDPKELVVNL</sequence>
<comment type="caution">
    <text evidence="1">The sequence shown here is derived from an EMBL/GenBank/DDBJ whole genome shotgun (WGS) entry which is preliminary data.</text>
</comment>
<name>A0ABN7WY20_GIGMA</name>
<dbReference type="Proteomes" id="UP000789901">
    <property type="component" value="Unassembled WGS sequence"/>
</dbReference>
<evidence type="ECO:0000313" key="2">
    <source>
        <dbReference type="Proteomes" id="UP000789901"/>
    </source>
</evidence>
<protein>
    <submittedName>
        <fullName evidence="1">32980_t:CDS:1</fullName>
    </submittedName>
</protein>
<organism evidence="1 2">
    <name type="scientific">Gigaspora margarita</name>
    <dbReference type="NCBI Taxonomy" id="4874"/>
    <lineage>
        <taxon>Eukaryota</taxon>
        <taxon>Fungi</taxon>
        <taxon>Fungi incertae sedis</taxon>
        <taxon>Mucoromycota</taxon>
        <taxon>Glomeromycotina</taxon>
        <taxon>Glomeromycetes</taxon>
        <taxon>Diversisporales</taxon>
        <taxon>Gigasporaceae</taxon>
        <taxon>Gigaspora</taxon>
    </lineage>
</organism>
<proteinExistence type="predicted"/>
<evidence type="ECO:0000313" key="1">
    <source>
        <dbReference type="EMBL" id="CAG8842553.1"/>
    </source>
</evidence>
<feature type="non-terminal residue" evidence="1">
    <location>
        <position position="1"/>
    </location>
</feature>
<feature type="non-terminal residue" evidence="1">
    <location>
        <position position="48"/>
    </location>
</feature>
<gene>
    <name evidence="1" type="ORF">GMARGA_LOCUS36047</name>
</gene>
<dbReference type="EMBL" id="CAJVQB010069357">
    <property type="protein sequence ID" value="CAG8842553.1"/>
    <property type="molecule type" value="Genomic_DNA"/>
</dbReference>
<accession>A0ABN7WY20</accession>
<reference evidence="1 2" key="1">
    <citation type="submission" date="2021-06" db="EMBL/GenBank/DDBJ databases">
        <authorList>
            <person name="Kallberg Y."/>
            <person name="Tangrot J."/>
            <person name="Rosling A."/>
        </authorList>
    </citation>
    <scope>NUCLEOTIDE SEQUENCE [LARGE SCALE GENOMIC DNA]</scope>
    <source>
        <strain evidence="1 2">120-4 pot B 10/14</strain>
    </source>
</reference>